<dbReference type="Proteomes" id="UP000648239">
    <property type="component" value="Unassembled WGS sequence"/>
</dbReference>
<gene>
    <name evidence="5" type="ORF">IFK94_10630</name>
</gene>
<dbReference type="Gene3D" id="3.90.550.10">
    <property type="entry name" value="Spore Coat Polysaccharide Biosynthesis Protein SpsA, Chain A"/>
    <property type="match status" value="1"/>
</dbReference>
<evidence type="ECO:0000256" key="4">
    <source>
        <dbReference type="SAM" id="Phobius"/>
    </source>
</evidence>
<keyword evidence="2" id="KW-0328">Glycosyltransferase</keyword>
<comment type="similarity">
    <text evidence="1">Belongs to the glycosyltransferase 2 family.</text>
</comment>
<sequence length="414" mass="47375">MLYLFYAVIFLVCLYMVRHYVFTLNRLFGAQRHPYLDVNEADWPRVTVLIPAHNEEAVIAVLLDALLESDYEKDKLRILPINDRSEDRTREIVDRFAERHPGRITPFHRSEGNPGKAAALQDAMELVDDDIFLVFDADYIPGKGLIKQLVAPFFDPEVGATMGRVVPHNVKKNLLTRICDLERAGGYQVDQQARMNLLLVPQYGGTVGGIRKQALLNAGGWRTDALAEDTDATFRLLLDGWKVVYQNRSECYEQAPTTWGMRMRQIMRWARGHNQVMARYAGRLLFNRRIRLREKLDGMMLLHIYLLSPVLLIGWGLGLVLWFLGVSKPGLIIILAVTCYSTLGNFAIFFEISTACHLDGSKERIRLLPFIFLGFLISLVAVTRATLTQVLYRPFSSDVLWHKTEHGPVERTWK</sequence>
<dbReference type="Pfam" id="PF13641">
    <property type="entry name" value="Glyco_tranf_2_3"/>
    <property type="match status" value="1"/>
</dbReference>
<keyword evidence="3" id="KW-0808">Transferase</keyword>
<dbReference type="PANTHER" id="PTHR43630:SF1">
    <property type="entry name" value="POLY-BETA-1,6-N-ACETYL-D-GLUCOSAMINE SYNTHASE"/>
    <property type="match status" value="1"/>
</dbReference>
<accession>A0A8J6Y1Q3</accession>
<feature type="transmembrane region" description="Helical" evidence="4">
    <location>
        <begin position="298"/>
        <end position="324"/>
    </location>
</feature>
<dbReference type="GO" id="GO:0016757">
    <property type="term" value="F:glycosyltransferase activity"/>
    <property type="evidence" value="ECO:0007669"/>
    <property type="project" value="UniProtKB-KW"/>
</dbReference>
<keyword evidence="4" id="KW-0472">Membrane</keyword>
<dbReference type="CDD" id="cd06423">
    <property type="entry name" value="CESA_like"/>
    <property type="match status" value="1"/>
</dbReference>
<evidence type="ECO:0000313" key="5">
    <source>
        <dbReference type="EMBL" id="MBD3868567.1"/>
    </source>
</evidence>
<evidence type="ECO:0000256" key="1">
    <source>
        <dbReference type="ARBA" id="ARBA00006739"/>
    </source>
</evidence>
<feature type="transmembrane region" description="Helical" evidence="4">
    <location>
        <begin position="330"/>
        <end position="350"/>
    </location>
</feature>
<dbReference type="SUPFAM" id="SSF53448">
    <property type="entry name" value="Nucleotide-diphospho-sugar transferases"/>
    <property type="match status" value="1"/>
</dbReference>
<proteinExistence type="inferred from homology"/>
<feature type="transmembrane region" description="Helical" evidence="4">
    <location>
        <begin position="6"/>
        <end position="24"/>
    </location>
</feature>
<evidence type="ECO:0000313" key="6">
    <source>
        <dbReference type="Proteomes" id="UP000648239"/>
    </source>
</evidence>
<name>A0A8J6Y1Q3_9BACT</name>
<keyword evidence="4" id="KW-1133">Transmembrane helix</keyword>
<dbReference type="PANTHER" id="PTHR43630">
    <property type="entry name" value="POLY-BETA-1,6-N-ACETYL-D-GLUCOSAMINE SYNTHASE"/>
    <property type="match status" value="1"/>
</dbReference>
<evidence type="ECO:0000256" key="2">
    <source>
        <dbReference type="ARBA" id="ARBA00022676"/>
    </source>
</evidence>
<feature type="transmembrane region" description="Helical" evidence="4">
    <location>
        <begin position="370"/>
        <end position="392"/>
    </location>
</feature>
<comment type="caution">
    <text evidence="5">The sequence shown here is derived from an EMBL/GenBank/DDBJ whole genome shotgun (WGS) entry which is preliminary data.</text>
</comment>
<evidence type="ECO:0000256" key="3">
    <source>
        <dbReference type="ARBA" id="ARBA00022679"/>
    </source>
</evidence>
<dbReference type="EMBL" id="JACXWD010000035">
    <property type="protein sequence ID" value="MBD3868567.1"/>
    <property type="molecule type" value="Genomic_DNA"/>
</dbReference>
<keyword evidence="4" id="KW-0812">Transmembrane</keyword>
<protein>
    <submittedName>
        <fullName evidence="5">Glycosyltransferase family 2 protein</fullName>
    </submittedName>
</protein>
<dbReference type="AlphaFoldDB" id="A0A8J6Y1Q3"/>
<reference evidence="5 6" key="1">
    <citation type="submission" date="2020-08" db="EMBL/GenBank/DDBJ databases">
        <title>Acidobacteriota in marine sediments use diverse sulfur dissimilation pathways.</title>
        <authorList>
            <person name="Wasmund K."/>
        </authorList>
    </citation>
    <scope>NUCLEOTIDE SEQUENCE [LARGE SCALE GENOMIC DNA]</scope>
    <source>
        <strain evidence="5">MAG AM4</strain>
    </source>
</reference>
<dbReference type="InterPro" id="IPR029044">
    <property type="entry name" value="Nucleotide-diphossugar_trans"/>
</dbReference>
<organism evidence="5 6">
    <name type="scientific">Candidatus Polarisedimenticola svalbardensis</name>
    <dbReference type="NCBI Taxonomy" id="2886004"/>
    <lineage>
        <taxon>Bacteria</taxon>
        <taxon>Pseudomonadati</taxon>
        <taxon>Acidobacteriota</taxon>
        <taxon>Candidatus Polarisedimenticolia</taxon>
        <taxon>Candidatus Polarisedimenticolales</taxon>
        <taxon>Candidatus Polarisedimenticolaceae</taxon>
        <taxon>Candidatus Polarisedimenticola</taxon>
    </lineage>
</organism>